<proteinExistence type="predicted"/>
<accession>A0AAV4VF35</accession>
<keyword evidence="2" id="KW-1185">Reference proteome</keyword>
<dbReference type="AlphaFoldDB" id="A0AAV4VF35"/>
<evidence type="ECO:0000313" key="1">
    <source>
        <dbReference type="EMBL" id="GIY68254.1"/>
    </source>
</evidence>
<gene>
    <name evidence="1" type="ORF">CEXT_653091</name>
</gene>
<organism evidence="1 2">
    <name type="scientific">Caerostris extrusa</name>
    <name type="common">Bark spider</name>
    <name type="synonym">Caerostris bankana</name>
    <dbReference type="NCBI Taxonomy" id="172846"/>
    <lineage>
        <taxon>Eukaryota</taxon>
        <taxon>Metazoa</taxon>
        <taxon>Ecdysozoa</taxon>
        <taxon>Arthropoda</taxon>
        <taxon>Chelicerata</taxon>
        <taxon>Arachnida</taxon>
        <taxon>Araneae</taxon>
        <taxon>Araneomorphae</taxon>
        <taxon>Entelegynae</taxon>
        <taxon>Araneoidea</taxon>
        <taxon>Araneidae</taxon>
        <taxon>Caerostris</taxon>
    </lineage>
</organism>
<dbReference type="EMBL" id="BPLR01014351">
    <property type="protein sequence ID" value="GIY68254.1"/>
    <property type="molecule type" value="Genomic_DNA"/>
</dbReference>
<evidence type="ECO:0000313" key="2">
    <source>
        <dbReference type="Proteomes" id="UP001054945"/>
    </source>
</evidence>
<name>A0AAV4VF35_CAEEX</name>
<dbReference type="Proteomes" id="UP001054945">
    <property type="component" value="Unassembled WGS sequence"/>
</dbReference>
<protein>
    <recommendedName>
        <fullName evidence="3">Thymidine kinase</fullName>
    </recommendedName>
</protein>
<reference evidence="1 2" key="1">
    <citation type="submission" date="2021-06" db="EMBL/GenBank/DDBJ databases">
        <title>Caerostris extrusa draft genome.</title>
        <authorList>
            <person name="Kono N."/>
            <person name="Arakawa K."/>
        </authorList>
    </citation>
    <scope>NUCLEOTIDE SEQUENCE [LARGE SCALE GENOMIC DNA]</scope>
</reference>
<sequence length="71" mass="8174">MALISNVRNRQTFHLFEKTQTSLKTHTSFGVSEEVEEFWKLEAKVLVFSGCMVMGKTTFLNHLLKLQGKKV</sequence>
<comment type="caution">
    <text evidence="1">The sequence shown here is derived from an EMBL/GenBank/DDBJ whole genome shotgun (WGS) entry which is preliminary data.</text>
</comment>
<evidence type="ECO:0008006" key="3">
    <source>
        <dbReference type="Google" id="ProtNLM"/>
    </source>
</evidence>